<organism evidence="2">
    <name type="scientific">marine sediment metagenome</name>
    <dbReference type="NCBI Taxonomy" id="412755"/>
    <lineage>
        <taxon>unclassified sequences</taxon>
        <taxon>metagenomes</taxon>
        <taxon>ecological metagenomes</taxon>
    </lineage>
</organism>
<evidence type="ECO:0000313" key="2">
    <source>
        <dbReference type="EMBL" id="KKK89980.1"/>
    </source>
</evidence>
<evidence type="ECO:0000259" key="1">
    <source>
        <dbReference type="Pfam" id="PF07993"/>
    </source>
</evidence>
<protein>
    <recommendedName>
        <fullName evidence="1">Thioester reductase (TE) domain-containing protein</fullName>
    </recommendedName>
</protein>
<dbReference type="EMBL" id="LAZR01049297">
    <property type="protein sequence ID" value="KKK89980.1"/>
    <property type="molecule type" value="Genomic_DNA"/>
</dbReference>
<feature type="non-terminal residue" evidence="2">
    <location>
        <position position="126"/>
    </location>
</feature>
<dbReference type="Pfam" id="PF07993">
    <property type="entry name" value="NAD_binding_4"/>
    <property type="match status" value="1"/>
</dbReference>
<dbReference type="InterPro" id="IPR036291">
    <property type="entry name" value="NAD(P)-bd_dom_sf"/>
</dbReference>
<dbReference type="SUPFAM" id="SSF51735">
    <property type="entry name" value="NAD(P)-binding Rossmann-fold domains"/>
    <property type="match status" value="1"/>
</dbReference>
<dbReference type="InterPro" id="IPR013120">
    <property type="entry name" value="FAR_NAD-bd"/>
</dbReference>
<accession>A0A0F8ZVM0</accession>
<reference evidence="2" key="1">
    <citation type="journal article" date="2015" name="Nature">
        <title>Complex archaea that bridge the gap between prokaryotes and eukaryotes.</title>
        <authorList>
            <person name="Spang A."/>
            <person name="Saw J.H."/>
            <person name="Jorgensen S.L."/>
            <person name="Zaremba-Niedzwiedzka K."/>
            <person name="Martijn J."/>
            <person name="Lind A.E."/>
            <person name="van Eijk R."/>
            <person name="Schleper C."/>
            <person name="Guy L."/>
            <person name="Ettema T.J."/>
        </authorList>
    </citation>
    <scope>NUCLEOTIDE SEQUENCE</scope>
</reference>
<gene>
    <name evidence="2" type="ORF">LCGC14_2727650</name>
</gene>
<feature type="domain" description="Thioester reductase (TE)" evidence="1">
    <location>
        <begin position="9"/>
        <end position="122"/>
    </location>
</feature>
<name>A0A0F8ZVM0_9ZZZZ</name>
<dbReference type="PANTHER" id="PTHR43000">
    <property type="entry name" value="DTDP-D-GLUCOSE 4,6-DEHYDRATASE-RELATED"/>
    <property type="match status" value="1"/>
</dbReference>
<dbReference type="AlphaFoldDB" id="A0A0F8ZVM0"/>
<sequence>MNKLILVDGAKGHTGTFLIKEILETKPDWNIVATDLPFDKRNELMAKETIFSNRFKYMTEILENKRISFIPADLTDKKSLINLFQDRQYDNIFHVASLYDYFAELDLLRRINVEGIQNLLEIICET</sequence>
<dbReference type="Gene3D" id="3.40.50.720">
    <property type="entry name" value="NAD(P)-binding Rossmann-like Domain"/>
    <property type="match status" value="1"/>
</dbReference>
<comment type="caution">
    <text evidence="2">The sequence shown here is derived from an EMBL/GenBank/DDBJ whole genome shotgun (WGS) entry which is preliminary data.</text>
</comment>
<proteinExistence type="predicted"/>